<gene>
    <name evidence="2" type="ORF">METZ01_LOCUS492162</name>
</gene>
<feature type="non-terminal residue" evidence="2">
    <location>
        <position position="237"/>
    </location>
</feature>
<organism evidence="2">
    <name type="scientific">marine metagenome</name>
    <dbReference type="NCBI Taxonomy" id="408172"/>
    <lineage>
        <taxon>unclassified sequences</taxon>
        <taxon>metagenomes</taxon>
        <taxon>ecological metagenomes</taxon>
    </lineage>
</organism>
<evidence type="ECO:0000313" key="2">
    <source>
        <dbReference type="EMBL" id="SVE39308.1"/>
    </source>
</evidence>
<protein>
    <recommendedName>
        <fullName evidence="1">Tn3 transposase DDE domain-containing protein</fullName>
    </recommendedName>
</protein>
<sequence length="237" mass="27306">VHLITHGVNHVNYALLDLCGYSFAPRYAQFTSVINDLFNVTESDDGNTHLALKKPIKMNVIEEGWQDIQRIVLSLQEKRTTQALLVRKLSGYPSRHPILQALTEYNRLIKAQYLLDYIDDASLRQYVQRALNRGEAWHFLRRAIASVNRDQFRGKNESEIVVWNECARLTANAIIYFNSMILSHLLLHFEEVGDEEKAAITRQVSPVAWQNINLSGTYKFASNRKLPDLQEITRPIV</sequence>
<dbReference type="GO" id="GO:0006313">
    <property type="term" value="P:DNA transposition"/>
    <property type="evidence" value="ECO:0007669"/>
    <property type="project" value="InterPro"/>
</dbReference>
<dbReference type="GO" id="GO:0004803">
    <property type="term" value="F:transposase activity"/>
    <property type="evidence" value="ECO:0007669"/>
    <property type="project" value="InterPro"/>
</dbReference>
<feature type="domain" description="Tn3 transposase DDE" evidence="1">
    <location>
        <begin position="5"/>
        <end position="218"/>
    </location>
</feature>
<dbReference type="AlphaFoldDB" id="A0A383D637"/>
<accession>A0A383D637</accession>
<dbReference type="InterPro" id="IPR002513">
    <property type="entry name" value="Tn3_Tnp_DDE_dom"/>
</dbReference>
<proteinExistence type="predicted"/>
<feature type="non-terminal residue" evidence="2">
    <location>
        <position position="1"/>
    </location>
</feature>
<dbReference type="EMBL" id="UINC01214191">
    <property type="protein sequence ID" value="SVE39308.1"/>
    <property type="molecule type" value="Genomic_DNA"/>
</dbReference>
<evidence type="ECO:0000259" key="1">
    <source>
        <dbReference type="Pfam" id="PF01526"/>
    </source>
</evidence>
<dbReference type="Pfam" id="PF01526">
    <property type="entry name" value="DDE_Tnp_Tn3"/>
    <property type="match status" value="1"/>
</dbReference>
<name>A0A383D637_9ZZZZ</name>
<reference evidence="2" key="1">
    <citation type="submission" date="2018-05" db="EMBL/GenBank/DDBJ databases">
        <authorList>
            <person name="Lanie J.A."/>
            <person name="Ng W.-L."/>
            <person name="Kazmierczak K.M."/>
            <person name="Andrzejewski T.M."/>
            <person name="Davidsen T.M."/>
            <person name="Wayne K.J."/>
            <person name="Tettelin H."/>
            <person name="Glass J.I."/>
            <person name="Rusch D."/>
            <person name="Podicherti R."/>
            <person name="Tsui H.-C.T."/>
            <person name="Winkler M.E."/>
        </authorList>
    </citation>
    <scope>NUCLEOTIDE SEQUENCE</scope>
</reference>